<dbReference type="PANTHER" id="PTHR30535">
    <property type="entry name" value="VITAMIN B12-BINDING PROTEIN"/>
    <property type="match status" value="1"/>
</dbReference>
<comment type="similarity">
    <text evidence="1">Belongs to the bacterial solute-binding protein 8 family.</text>
</comment>
<keyword evidence="7" id="KW-1185">Reference proteome</keyword>
<feature type="domain" description="Fe/B12 periplasmic-binding" evidence="5">
    <location>
        <begin position="60"/>
        <end position="308"/>
    </location>
</feature>
<dbReference type="InterPro" id="IPR002491">
    <property type="entry name" value="ABC_transptr_periplasmic_BD"/>
</dbReference>
<gene>
    <name evidence="6" type="ORF">FQB35_14325</name>
</gene>
<protein>
    <submittedName>
        <fullName evidence="6">ABC transporter substrate-binding protein</fullName>
    </submittedName>
</protein>
<dbReference type="EMBL" id="CP042243">
    <property type="protein sequence ID" value="QEK13353.1"/>
    <property type="molecule type" value="Genomic_DNA"/>
</dbReference>
<keyword evidence="3" id="KW-0175">Coiled coil</keyword>
<dbReference type="PROSITE" id="PS50983">
    <property type="entry name" value="FE_B12_PBP"/>
    <property type="match status" value="1"/>
</dbReference>
<evidence type="ECO:0000256" key="1">
    <source>
        <dbReference type="ARBA" id="ARBA00008814"/>
    </source>
</evidence>
<dbReference type="RefSeq" id="WP_148810525.1">
    <property type="nucleotide sequence ID" value="NZ_CP042243.1"/>
</dbReference>
<evidence type="ECO:0000256" key="4">
    <source>
        <dbReference type="SAM" id="SignalP"/>
    </source>
</evidence>
<reference evidence="6 7" key="1">
    <citation type="submission" date="2019-07" db="EMBL/GenBank/DDBJ databases">
        <title>Complete genome of Crassaminicella thermophila SY095.</title>
        <authorList>
            <person name="Li X."/>
        </authorList>
    </citation>
    <scope>NUCLEOTIDE SEQUENCE [LARGE SCALE GENOMIC DNA]</scope>
    <source>
        <strain evidence="6 7">SY095</strain>
    </source>
</reference>
<accession>A0A5C0SFT6</accession>
<evidence type="ECO:0000256" key="3">
    <source>
        <dbReference type="SAM" id="Coils"/>
    </source>
</evidence>
<evidence type="ECO:0000259" key="5">
    <source>
        <dbReference type="PROSITE" id="PS50983"/>
    </source>
</evidence>
<dbReference type="NCBIfam" id="NF038402">
    <property type="entry name" value="TroA_like"/>
    <property type="match status" value="1"/>
</dbReference>
<dbReference type="PROSITE" id="PS51257">
    <property type="entry name" value="PROKAR_LIPOPROTEIN"/>
    <property type="match status" value="1"/>
</dbReference>
<name>A0A5C0SFT6_CRATE</name>
<feature type="chain" id="PRO_5022781262" evidence="4">
    <location>
        <begin position="25"/>
        <end position="310"/>
    </location>
</feature>
<dbReference type="GO" id="GO:0071281">
    <property type="term" value="P:cellular response to iron ion"/>
    <property type="evidence" value="ECO:0007669"/>
    <property type="project" value="TreeGrafter"/>
</dbReference>
<dbReference type="OrthoDB" id="9816357at2"/>
<sequence>MITKNRVIALCLVIILIFSFSACAKPSEKGVKKAEEKEVYPVKIVDSYNREVIIESKPMRIVSIAPNITETIFALGLGKKLVGRTDYCDYPEEVKNIPSIGSLMEPNIEKIVDLKPDLVVASTHFKKDVLKKLEELNIKVIVLYGEESFEGVYEVIKKLGKALDAKDEAERIVSNMKEKVSNVTEKVKNAERPEVYYVVGFGEGGDYTAGRDTFIGKMIELAGGLNAARDVEGWKYSLERLIEKDPDILICSKYYDTKKRLMNTNGYKDLTAVKKGKVFEIDNNLLERQGPRLADGLEELAKIIHPELFK</sequence>
<proteinExistence type="inferred from homology"/>
<evidence type="ECO:0000313" key="6">
    <source>
        <dbReference type="EMBL" id="QEK13353.1"/>
    </source>
</evidence>
<dbReference type="Gene3D" id="3.40.50.1980">
    <property type="entry name" value="Nitrogenase molybdenum iron protein domain"/>
    <property type="match status" value="2"/>
</dbReference>
<dbReference type="KEGG" id="crs:FQB35_14325"/>
<dbReference type="InterPro" id="IPR050902">
    <property type="entry name" value="ABC_Transporter_SBP"/>
</dbReference>
<keyword evidence="2 4" id="KW-0732">Signal</keyword>
<organism evidence="6 7">
    <name type="scientific">Crassaminicella thermophila</name>
    <dbReference type="NCBI Taxonomy" id="2599308"/>
    <lineage>
        <taxon>Bacteria</taxon>
        <taxon>Bacillati</taxon>
        <taxon>Bacillota</taxon>
        <taxon>Clostridia</taxon>
        <taxon>Eubacteriales</taxon>
        <taxon>Clostridiaceae</taxon>
        <taxon>Crassaminicella</taxon>
    </lineage>
</organism>
<dbReference type="Pfam" id="PF01497">
    <property type="entry name" value="Peripla_BP_2"/>
    <property type="match status" value="1"/>
</dbReference>
<dbReference type="Proteomes" id="UP000324646">
    <property type="component" value="Chromosome"/>
</dbReference>
<dbReference type="CDD" id="cd01143">
    <property type="entry name" value="YvrC"/>
    <property type="match status" value="1"/>
</dbReference>
<dbReference type="SUPFAM" id="SSF53807">
    <property type="entry name" value="Helical backbone' metal receptor"/>
    <property type="match status" value="1"/>
</dbReference>
<dbReference type="InterPro" id="IPR054828">
    <property type="entry name" value="Vit_B12_bind_prot"/>
</dbReference>
<feature type="signal peptide" evidence="4">
    <location>
        <begin position="1"/>
        <end position="24"/>
    </location>
</feature>
<dbReference type="PANTHER" id="PTHR30535:SF34">
    <property type="entry name" value="MOLYBDATE-BINDING PROTEIN MOLA"/>
    <property type="match status" value="1"/>
</dbReference>
<evidence type="ECO:0000313" key="7">
    <source>
        <dbReference type="Proteomes" id="UP000324646"/>
    </source>
</evidence>
<dbReference type="AlphaFoldDB" id="A0A5C0SFT6"/>
<feature type="coiled-coil region" evidence="3">
    <location>
        <begin position="159"/>
        <end position="186"/>
    </location>
</feature>
<evidence type="ECO:0000256" key="2">
    <source>
        <dbReference type="ARBA" id="ARBA00022729"/>
    </source>
</evidence>